<evidence type="ECO:0000313" key="2">
    <source>
        <dbReference type="Proteomes" id="UP000185146"/>
    </source>
</evidence>
<gene>
    <name evidence="1" type="ORF">BL240_08080</name>
</gene>
<dbReference type="EMBL" id="CP018743">
    <property type="protein sequence ID" value="APO81412.1"/>
    <property type="molecule type" value="Genomic_DNA"/>
</dbReference>
<name>A0A1L5PMP3_PSEPU</name>
<reference evidence="1 2" key="1">
    <citation type="submission" date="2016-12" db="EMBL/GenBank/DDBJ databases">
        <title>Draft Genome Sequence of Mercury Resistant Pseudomonas DRA525.</title>
        <authorList>
            <person name="Drace K.M."/>
        </authorList>
    </citation>
    <scope>NUCLEOTIDE SEQUENCE [LARGE SCALE GENOMIC DNA]</scope>
    <source>
        <strain evidence="1 2">DRA525</strain>
    </source>
</reference>
<sequence>MRPFGVVLSRAEAADVVFFEAVHSCAMPAMKAAGAIAHCIDSIIVIIKIESIQFIFDRIKQQN</sequence>
<evidence type="ECO:0000313" key="1">
    <source>
        <dbReference type="EMBL" id="APO81412.1"/>
    </source>
</evidence>
<accession>A0A1L5PMP3</accession>
<proteinExistence type="predicted"/>
<dbReference type="AlphaFoldDB" id="A0A1L5PMP3"/>
<organism evidence="1 2">
    <name type="scientific">Pseudomonas putida</name>
    <name type="common">Arthrobacter siderocapsulatus</name>
    <dbReference type="NCBI Taxonomy" id="303"/>
    <lineage>
        <taxon>Bacteria</taxon>
        <taxon>Pseudomonadati</taxon>
        <taxon>Pseudomonadota</taxon>
        <taxon>Gammaproteobacteria</taxon>
        <taxon>Pseudomonadales</taxon>
        <taxon>Pseudomonadaceae</taxon>
        <taxon>Pseudomonas</taxon>
    </lineage>
</organism>
<protein>
    <submittedName>
        <fullName evidence="1">Uncharacterized protein</fullName>
    </submittedName>
</protein>
<dbReference type="Proteomes" id="UP000185146">
    <property type="component" value="Chromosome"/>
</dbReference>